<dbReference type="SUPFAM" id="SSF47226">
    <property type="entry name" value="Histidine-containing phosphotransfer domain, HPT domain"/>
    <property type="match status" value="1"/>
</dbReference>
<proteinExistence type="predicted"/>
<evidence type="ECO:0000313" key="5">
    <source>
        <dbReference type="EMBL" id="EIN01570.1"/>
    </source>
</evidence>
<dbReference type="InterPro" id="IPR008207">
    <property type="entry name" value="Sig_transdc_His_kin_Hpt_dom"/>
</dbReference>
<keyword evidence="6" id="KW-1185">Reference proteome</keyword>
<evidence type="ECO:0000256" key="1">
    <source>
        <dbReference type="ARBA" id="ARBA00023012"/>
    </source>
</evidence>
<evidence type="ECO:0000313" key="7">
    <source>
        <dbReference type="Proteomes" id="UP000236649"/>
    </source>
</evidence>
<keyword evidence="1" id="KW-0902">Two-component regulatory system</keyword>
<evidence type="ECO:0000259" key="3">
    <source>
        <dbReference type="PROSITE" id="PS50894"/>
    </source>
</evidence>
<dbReference type="AlphaFoldDB" id="A0AAN1JF85"/>
<dbReference type="EMBL" id="CP026106">
    <property type="protein sequence ID" value="AUT72751.1"/>
    <property type="molecule type" value="Genomic_DNA"/>
</dbReference>
<evidence type="ECO:0000256" key="2">
    <source>
        <dbReference type="PROSITE-ProRule" id="PRU00110"/>
    </source>
</evidence>
<dbReference type="InterPro" id="IPR036641">
    <property type="entry name" value="HPT_dom_sf"/>
</dbReference>
<keyword evidence="2" id="KW-0597">Phosphoprotein</keyword>
<reference evidence="4 7" key="2">
    <citation type="submission" date="2018-01" db="EMBL/GenBank/DDBJ databases">
        <title>Species boundaries and ecological features among Paraburkholderia terrae DSMZ17804T, P. hospita DSMZ17164T and P. caribensis DSMZ13236T.</title>
        <authorList>
            <person name="Pratama A.A."/>
        </authorList>
    </citation>
    <scope>NUCLEOTIDE SEQUENCE [LARGE SCALE GENOMIC DNA]</scope>
    <source>
        <strain evidence="4 7">DSM 17164</strain>
    </source>
</reference>
<accession>A0AAN1JF85</accession>
<dbReference type="PROSITE" id="PS50894">
    <property type="entry name" value="HPT"/>
    <property type="match status" value="1"/>
</dbReference>
<dbReference type="GeneID" id="55532949"/>
<feature type="modified residue" description="Phosphohistidine" evidence="2">
    <location>
        <position position="48"/>
    </location>
</feature>
<reference evidence="5 6" key="1">
    <citation type="journal article" date="2012" name="J. Bacteriol.">
        <title>Draft Genome Sequence of the Soil Bacterium Burkholderia terrae Strain BS001, Which Interacts with Fungal Surface Structures.</title>
        <authorList>
            <person name="Nazir R."/>
            <person name="Hansen M.A."/>
            <person name="Sorensen S."/>
            <person name="van Elsas J.D."/>
        </authorList>
    </citation>
    <scope>NUCLEOTIDE SEQUENCE [LARGE SCALE GENOMIC DNA]</scope>
    <source>
        <strain evidence="5 6">BS001</strain>
    </source>
</reference>
<dbReference type="EMBL" id="AKAU01000055">
    <property type="protein sequence ID" value="EIN01570.1"/>
    <property type="molecule type" value="Genomic_DNA"/>
</dbReference>
<dbReference type="GO" id="GO:0000160">
    <property type="term" value="P:phosphorelay signal transduction system"/>
    <property type="evidence" value="ECO:0007669"/>
    <property type="project" value="UniProtKB-KW"/>
</dbReference>
<protein>
    <submittedName>
        <fullName evidence="4">Hpt domain-containing protein</fullName>
    </submittedName>
    <submittedName>
        <fullName evidence="5">Hpt protein</fullName>
    </submittedName>
</protein>
<dbReference type="Pfam" id="PF01627">
    <property type="entry name" value="Hpt"/>
    <property type="match status" value="1"/>
</dbReference>
<dbReference type="KEGG" id="phs:C2L64_32075"/>
<dbReference type="RefSeq" id="WP_007579535.1">
    <property type="nucleotide sequence ID" value="NZ_AKAU01000055.1"/>
</dbReference>
<sequence>MADGWTRVLAEGPGDLQTMLLQSVQADLRAALDAVDLDDASRVAYLAHRLKGSARLAGDEPALALCASLEKVAQASDIGHVRLLLMQAERAFGIALRARGDPTS</sequence>
<dbReference type="Proteomes" id="UP000004980">
    <property type="component" value="Unassembled WGS sequence"/>
</dbReference>
<dbReference type="Proteomes" id="UP000236649">
    <property type="component" value="Chromosome 2"/>
</dbReference>
<gene>
    <name evidence="4" type="ORF">C2L64_32075</name>
    <name evidence="5" type="ORF">WQE_08312</name>
</gene>
<name>A0AAN1JF85_9BURK</name>
<feature type="domain" description="HPt" evidence="3">
    <location>
        <begin position="9"/>
        <end position="99"/>
    </location>
</feature>
<evidence type="ECO:0000313" key="6">
    <source>
        <dbReference type="Proteomes" id="UP000004980"/>
    </source>
</evidence>
<organism evidence="4 7">
    <name type="scientific">Paraburkholderia hospita</name>
    <dbReference type="NCBI Taxonomy" id="169430"/>
    <lineage>
        <taxon>Bacteria</taxon>
        <taxon>Pseudomonadati</taxon>
        <taxon>Pseudomonadota</taxon>
        <taxon>Betaproteobacteria</taxon>
        <taxon>Burkholderiales</taxon>
        <taxon>Burkholderiaceae</taxon>
        <taxon>Paraburkholderia</taxon>
    </lineage>
</organism>
<dbReference type="Gene3D" id="1.20.120.160">
    <property type="entry name" value="HPT domain"/>
    <property type="match status" value="1"/>
</dbReference>
<dbReference type="GO" id="GO:0004672">
    <property type="term" value="F:protein kinase activity"/>
    <property type="evidence" value="ECO:0007669"/>
    <property type="project" value="UniProtKB-ARBA"/>
</dbReference>
<evidence type="ECO:0000313" key="4">
    <source>
        <dbReference type="EMBL" id="AUT72751.1"/>
    </source>
</evidence>